<dbReference type="InterPro" id="IPR004328">
    <property type="entry name" value="BRO1_dom"/>
</dbReference>
<dbReference type="PROSITE" id="PS51180">
    <property type="entry name" value="BRO1"/>
    <property type="match status" value="1"/>
</dbReference>
<feature type="domain" description="BRO1" evidence="2">
    <location>
        <begin position="25"/>
        <end position="417"/>
    </location>
</feature>
<dbReference type="AlphaFoldDB" id="A0A0K9NMB3"/>
<dbReference type="Proteomes" id="UP000036987">
    <property type="component" value="Unassembled WGS sequence"/>
</dbReference>
<dbReference type="InterPro" id="IPR038499">
    <property type="entry name" value="BRO1_sf"/>
</dbReference>
<gene>
    <name evidence="3" type="ORF">ZOSMA_89G00530</name>
</gene>
<dbReference type="OMA" id="SVIHMMA"/>
<evidence type="ECO:0000256" key="1">
    <source>
        <dbReference type="ARBA" id="ARBA00008901"/>
    </source>
</evidence>
<dbReference type="EMBL" id="LFYR01002109">
    <property type="protein sequence ID" value="KMZ57100.1"/>
    <property type="molecule type" value="Genomic_DNA"/>
</dbReference>
<proteinExistence type="inferred from homology"/>
<sequence>MGCASSHSMRDGVAKGRKKRKSSGIAMVAVFVSSLRVPVSVDLIGPMRGLVSRSLLDSVSALRTRIGLLADQRNLTVLPELRHTLEEYLPILLGLTKKDDLVEFKWRNLQGDKQETSFTSTWYEVLSVIHLMAMLALLEANKLLLPTDSPQLCVEASEDSKKNAIDLLLKASGYLDYCVHHIMDHLSLQIRYSLPCDMQEGALEAISIQALGQVLEIQLGLAAECEKASLSVIRRLACEELSYFAQAHYCLLGCATDDYYGKKHQLFIKWKYLEAKAAAYYYHGLLLDKETRPKDHIDALNCFVASDKLLIESKKSCLHFCLAAPVTRVPPIRGLMKHLHKVTAEVASMKFQAYAYLLEQEMDLQSIPELPVFSLSLNPEDYNLPDIDPSWDTDEDDDERRQPVLQRLKDHLNDDDE</sequence>
<comment type="similarity">
    <text evidence="1">Belongs to the BROX family.</text>
</comment>
<dbReference type="InterPro" id="IPR038898">
    <property type="entry name" value="BROX"/>
</dbReference>
<organism evidence="3 4">
    <name type="scientific">Zostera marina</name>
    <name type="common">Eelgrass</name>
    <dbReference type="NCBI Taxonomy" id="29655"/>
    <lineage>
        <taxon>Eukaryota</taxon>
        <taxon>Viridiplantae</taxon>
        <taxon>Streptophyta</taxon>
        <taxon>Embryophyta</taxon>
        <taxon>Tracheophyta</taxon>
        <taxon>Spermatophyta</taxon>
        <taxon>Magnoliopsida</taxon>
        <taxon>Liliopsida</taxon>
        <taxon>Zosteraceae</taxon>
        <taxon>Zostera</taxon>
    </lineage>
</organism>
<accession>A0A0K9NMB3</accession>
<reference evidence="4" key="1">
    <citation type="journal article" date="2016" name="Nature">
        <title>The genome of the seagrass Zostera marina reveals angiosperm adaptation to the sea.</title>
        <authorList>
            <person name="Olsen J.L."/>
            <person name="Rouze P."/>
            <person name="Verhelst B."/>
            <person name="Lin Y.-C."/>
            <person name="Bayer T."/>
            <person name="Collen J."/>
            <person name="Dattolo E."/>
            <person name="De Paoli E."/>
            <person name="Dittami S."/>
            <person name="Maumus F."/>
            <person name="Michel G."/>
            <person name="Kersting A."/>
            <person name="Lauritano C."/>
            <person name="Lohaus R."/>
            <person name="Toepel M."/>
            <person name="Tonon T."/>
            <person name="Vanneste K."/>
            <person name="Amirebrahimi M."/>
            <person name="Brakel J."/>
            <person name="Bostroem C."/>
            <person name="Chovatia M."/>
            <person name="Grimwood J."/>
            <person name="Jenkins J.W."/>
            <person name="Jueterbock A."/>
            <person name="Mraz A."/>
            <person name="Stam W.T."/>
            <person name="Tice H."/>
            <person name="Bornberg-Bauer E."/>
            <person name="Green P.J."/>
            <person name="Pearson G.A."/>
            <person name="Procaccini G."/>
            <person name="Duarte C.M."/>
            <person name="Schmutz J."/>
            <person name="Reusch T.B.H."/>
            <person name="Van de Peer Y."/>
        </authorList>
    </citation>
    <scope>NUCLEOTIDE SEQUENCE [LARGE SCALE GENOMIC DNA]</scope>
    <source>
        <strain evidence="4">cv. Finnish</strain>
    </source>
</reference>
<dbReference type="OrthoDB" id="1855524at2759"/>
<dbReference type="SMART" id="SM01041">
    <property type="entry name" value="BRO1"/>
    <property type="match status" value="1"/>
</dbReference>
<evidence type="ECO:0000259" key="2">
    <source>
        <dbReference type="PROSITE" id="PS51180"/>
    </source>
</evidence>
<dbReference type="CDD" id="cd09034">
    <property type="entry name" value="BRO1_Alix_like"/>
    <property type="match status" value="1"/>
</dbReference>
<name>A0A0K9NMB3_ZOSMR</name>
<dbReference type="PANTHER" id="PTHR23032">
    <property type="entry name" value="BRO1 DOMAIN-CONTAINING PROTEIN BROX"/>
    <property type="match status" value="1"/>
</dbReference>
<evidence type="ECO:0000313" key="4">
    <source>
        <dbReference type="Proteomes" id="UP000036987"/>
    </source>
</evidence>
<keyword evidence="4" id="KW-1185">Reference proteome</keyword>
<comment type="caution">
    <text evidence="3">The sequence shown here is derived from an EMBL/GenBank/DDBJ whole genome shotgun (WGS) entry which is preliminary data.</text>
</comment>
<dbReference type="PANTHER" id="PTHR23032:SF2">
    <property type="entry name" value="ENDOSOMAL TARGETING BRO1-LIKE DOMAIN-CONTAINING PROTEIN"/>
    <property type="match status" value="1"/>
</dbReference>
<protein>
    <submittedName>
        <fullName evidence="3">Endosomal targeting BRO1-like domain-containing protein</fullName>
    </submittedName>
</protein>
<dbReference type="Gene3D" id="1.25.40.280">
    <property type="entry name" value="alix/aip1 like domains"/>
    <property type="match status" value="1"/>
</dbReference>
<evidence type="ECO:0000313" key="3">
    <source>
        <dbReference type="EMBL" id="KMZ57100.1"/>
    </source>
</evidence>